<evidence type="ECO:0000313" key="2">
    <source>
        <dbReference type="EMBL" id="MBB5297406.1"/>
    </source>
</evidence>
<dbReference type="Proteomes" id="UP000308000">
    <property type="component" value="Unassembled WGS sequence"/>
</dbReference>
<reference evidence="3 4" key="1">
    <citation type="submission" date="2019-04" db="EMBL/GenBank/DDBJ databases">
        <title>Deinococcus metalilatus MA1002 mutant No.5.</title>
        <authorList>
            <person name="Park W."/>
            <person name="Park C."/>
        </authorList>
    </citation>
    <scope>NUCLEOTIDE SEQUENCE [LARGE SCALE GENOMIC DNA]</scope>
    <source>
        <strain evidence="3 4">MA1002-m5</strain>
    </source>
</reference>
<comment type="caution">
    <text evidence="3">The sequence shown here is derived from an EMBL/GenBank/DDBJ whole genome shotgun (WGS) entry which is preliminary data.</text>
</comment>
<keyword evidence="1" id="KW-0732">Signal</keyword>
<name>A0AAJ5F2I4_9DEIO</name>
<dbReference type="Proteomes" id="UP000536909">
    <property type="component" value="Unassembled WGS sequence"/>
</dbReference>
<sequence length="175" mass="19531">MRTYAMRKRTALKMRRSKGIALIGFLLLSTAPAANITTAYTVQVNGHPNGQVTLRWFDGVPYIGVNDSAKLFWYPQFDPDHNIIDFADCIRLDFTGKAVYASGGAQSGWAAVFTNQPPLAHNVRRDLVPLLDVAPRLAVRVTLDPRRHVLTANSTPERYVAQYPYLDSCRRTGVP</sequence>
<dbReference type="EMBL" id="JACHFV010000024">
    <property type="protein sequence ID" value="MBB5297406.1"/>
    <property type="molecule type" value="Genomic_DNA"/>
</dbReference>
<dbReference type="EMBL" id="VBRC01000007">
    <property type="protein sequence ID" value="TLK26628.1"/>
    <property type="molecule type" value="Genomic_DNA"/>
</dbReference>
<feature type="chain" id="PRO_5042507512" evidence="1">
    <location>
        <begin position="34"/>
        <end position="175"/>
    </location>
</feature>
<gene>
    <name evidence="3" type="ORF">FCS05_11605</name>
    <name evidence="2" type="ORF">HNQ10_004279</name>
</gene>
<proteinExistence type="predicted"/>
<keyword evidence="5" id="KW-1185">Reference proteome</keyword>
<accession>A0AAJ5F2I4</accession>
<dbReference type="RefSeq" id="WP_129119050.1">
    <property type="nucleotide sequence ID" value="NZ_BSUI01000031.1"/>
</dbReference>
<protein>
    <submittedName>
        <fullName evidence="3">Uncharacterized protein</fullName>
    </submittedName>
</protein>
<evidence type="ECO:0000313" key="5">
    <source>
        <dbReference type="Proteomes" id="UP000536909"/>
    </source>
</evidence>
<evidence type="ECO:0000313" key="3">
    <source>
        <dbReference type="EMBL" id="TLK26628.1"/>
    </source>
</evidence>
<evidence type="ECO:0000256" key="1">
    <source>
        <dbReference type="SAM" id="SignalP"/>
    </source>
</evidence>
<organism evidence="3 4">
    <name type="scientific">Deinococcus metallilatus</name>
    <dbReference type="NCBI Taxonomy" id="1211322"/>
    <lineage>
        <taxon>Bacteria</taxon>
        <taxon>Thermotogati</taxon>
        <taxon>Deinococcota</taxon>
        <taxon>Deinococci</taxon>
        <taxon>Deinococcales</taxon>
        <taxon>Deinococcaceae</taxon>
        <taxon>Deinococcus</taxon>
    </lineage>
</organism>
<evidence type="ECO:0000313" key="4">
    <source>
        <dbReference type="Proteomes" id="UP000308000"/>
    </source>
</evidence>
<dbReference type="AlphaFoldDB" id="A0AAJ5F2I4"/>
<feature type="signal peptide" evidence="1">
    <location>
        <begin position="1"/>
        <end position="33"/>
    </location>
</feature>
<reference evidence="2 5" key="2">
    <citation type="submission" date="2020-08" db="EMBL/GenBank/DDBJ databases">
        <title>Genomic Encyclopedia of Type Strains, Phase IV (KMG-IV): sequencing the most valuable type-strain genomes for metagenomic binning, comparative biology and taxonomic classification.</title>
        <authorList>
            <person name="Goeker M."/>
        </authorList>
    </citation>
    <scope>NUCLEOTIDE SEQUENCE [LARGE SCALE GENOMIC DNA]</scope>
    <source>
        <strain evidence="2 5">DSM 105434</strain>
    </source>
</reference>